<organism evidence="1 2">
    <name type="scientific">Fusarium decemcellulare</name>
    <dbReference type="NCBI Taxonomy" id="57161"/>
    <lineage>
        <taxon>Eukaryota</taxon>
        <taxon>Fungi</taxon>
        <taxon>Dikarya</taxon>
        <taxon>Ascomycota</taxon>
        <taxon>Pezizomycotina</taxon>
        <taxon>Sordariomycetes</taxon>
        <taxon>Hypocreomycetidae</taxon>
        <taxon>Hypocreales</taxon>
        <taxon>Nectriaceae</taxon>
        <taxon>Fusarium</taxon>
        <taxon>Fusarium decemcellulare species complex</taxon>
    </lineage>
</organism>
<proteinExistence type="predicted"/>
<reference evidence="1" key="1">
    <citation type="submission" date="2022-08" db="EMBL/GenBank/DDBJ databases">
        <title>Genome Sequence of Fusarium decemcellulare.</title>
        <authorList>
            <person name="Buettner E."/>
        </authorList>
    </citation>
    <scope>NUCLEOTIDE SEQUENCE</scope>
    <source>
        <strain evidence="1">Babe19</strain>
    </source>
</reference>
<sequence>MPLPDELDDPDLVPQSVSLKEASPPVVVDTGNSMQALTTLQKFSGSWSWNADLERVLGIKAKALSTMALPTGVDGHAERNDILATACAVVFFKTKLQSEKDTWEMLVEKAEGWLDEKVGEEAVKELESLIAKLF</sequence>
<evidence type="ECO:0000313" key="2">
    <source>
        <dbReference type="Proteomes" id="UP001148629"/>
    </source>
</evidence>
<evidence type="ECO:0000313" key="1">
    <source>
        <dbReference type="EMBL" id="KAJ3503535.1"/>
    </source>
</evidence>
<comment type="caution">
    <text evidence="1">The sequence shown here is derived from an EMBL/GenBank/DDBJ whole genome shotgun (WGS) entry which is preliminary data.</text>
</comment>
<dbReference type="Proteomes" id="UP001148629">
    <property type="component" value="Unassembled WGS sequence"/>
</dbReference>
<name>A0ACC1RAJ9_9HYPO</name>
<keyword evidence="2" id="KW-1185">Reference proteome</keyword>
<protein>
    <submittedName>
        <fullName evidence="1">Uncharacterized protein</fullName>
    </submittedName>
</protein>
<accession>A0ACC1RAJ9</accession>
<dbReference type="EMBL" id="JANRMS010005149">
    <property type="protein sequence ID" value="KAJ3503535.1"/>
    <property type="molecule type" value="Genomic_DNA"/>
</dbReference>
<gene>
    <name evidence="1" type="ORF">NM208_g16496</name>
</gene>